<organism evidence="8 9">
    <name type="scientific">Desulfatibacillum alkenivorans DSM 16219</name>
    <dbReference type="NCBI Taxonomy" id="1121393"/>
    <lineage>
        <taxon>Bacteria</taxon>
        <taxon>Pseudomonadati</taxon>
        <taxon>Thermodesulfobacteriota</taxon>
        <taxon>Desulfobacteria</taxon>
        <taxon>Desulfobacterales</taxon>
        <taxon>Desulfatibacillaceae</taxon>
        <taxon>Desulfatibacillum</taxon>
    </lineage>
</organism>
<evidence type="ECO:0000259" key="6">
    <source>
        <dbReference type="Pfam" id="PF04542"/>
    </source>
</evidence>
<dbReference type="SUPFAM" id="SSF88946">
    <property type="entry name" value="Sigma2 domain of RNA polymerase sigma factors"/>
    <property type="match status" value="1"/>
</dbReference>
<dbReference type="InterPro" id="IPR013325">
    <property type="entry name" value="RNA_pol_sigma_r2"/>
</dbReference>
<reference evidence="9" key="1">
    <citation type="submission" date="2016-11" db="EMBL/GenBank/DDBJ databases">
        <authorList>
            <person name="Varghese N."/>
            <person name="Submissions S."/>
        </authorList>
    </citation>
    <scope>NUCLEOTIDE SEQUENCE [LARGE SCALE GENOMIC DNA]</scope>
    <source>
        <strain evidence="9">DSM 16219</strain>
    </source>
</reference>
<dbReference type="PANTHER" id="PTHR43133">
    <property type="entry name" value="RNA POLYMERASE ECF-TYPE SIGMA FACTO"/>
    <property type="match status" value="1"/>
</dbReference>
<dbReference type="InterPro" id="IPR036388">
    <property type="entry name" value="WH-like_DNA-bd_sf"/>
</dbReference>
<evidence type="ECO:0000256" key="1">
    <source>
        <dbReference type="ARBA" id="ARBA00010641"/>
    </source>
</evidence>
<evidence type="ECO:0000259" key="7">
    <source>
        <dbReference type="Pfam" id="PF08281"/>
    </source>
</evidence>
<dbReference type="InterPro" id="IPR007627">
    <property type="entry name" value="RNA_pol_sigma70_r2"/>
</dbReference>
<dbReference type="InterPro" id="IPR013324">
    <property type="entry name" value="RNA_pol_sigma_r3/r4-like"/>
</dbReference>
<keyword evidence="5" id="KW-0804">Transcription</keyword>
<dbReference type="GO" id="GO:0003677">
    <property type="term" value="F:DNA binding"/>
    <property type="evidence" value="ECO:0007669"/>
    <property type="project" value="UniProtKB-KW"/>
</dbReference>
<comment type="similarity">
    <text evidence="1">Belongs to the sigma-70 factor family. ECF subfamily.</text>
</comment>
<dbReference type="Proteomes" id="UP000183994">
    <property type="component" value="Unassembled WGS sequence"/>
</dbReference>
<evidence type="ECO:0000256" key="5">
    <source>
        <dbReference type="ARBA" id="ARBA00023163"/>
    </source>
</evidence>
<feature type="domain" description="RNA polymerase sigma factor 70 region 4 type 2" evidence="7">
    <location>
        <begin position="96"/>
        <end position="148"/>
    </location>
</feature>
<proteinExistence type="inferred from homology"/>
<evidence type="ECO:0000256" key="4">
    <source>
        <dbReference type="ARBA" id="ARBA00023125"/>
    </source>
</evidence>
<accession>A0A1M6FWF6</accession>
<dbReference type="AlphaFoldDB" id="A0A1M6FWF6"/>
<dbReference type="Pfam" id="PF08281">
    <property type="entry name" value="Sigma70_r4_2"/>
    <property type="match status" value="1"/>
</dbReference>
<dbReference type="InterPro" id="IPR014284">
    <property type="entry name" value="RNA_pol_sigma-70_dom"/>
</dbReference>
<name>A0A1M6FWF6_9BACT</name>
<dbReference type="Pfam" id="PF04542">
    <property type="entry name" value="Sigma70_r2"/>
    <property type="match status" value="1"/>
</dbReference>
<dbReference type="STRING" id="1121393.SAMN02745216_00930"/>
<keyword evidence="4" id="KW-0238">DNA-binding</keyword>
<dbReference type="InterPro" id="IPR013249">
    <property type="entry name" value="RNA_pol_sigma70_r4_t2"/>
</dbReference>
<keyword evidence="2" id="KW-0805">Transcription regulation</keyword>
<evidence type="ECO:0000313" key="8">
    <source>
        <dbReference type="EMBL" id="SHJ02016.1"/>
    </source>
</evidence>
<dbReference type="Gene3D" id="1.10.1740.10">
    <property type="match status" value="1"/>
</dbReference>
<dbReference type="EMBL" id="FQZU01000003">
    <property type="protein sequence ID" value="SHJ02016.1"/>
    <property type="molecule type" value="Genomic_DNA"/>
</dbReference>
<dbReference type="GO" id="GO:0016987">
    <property type="term" value="F:sigma factor activity"/>
    <property type="evidence" value="ECO:0007669"/>
    <property type="project" value="UniProtKB-KW"/>
</dbReference>
<dbReference type="SUPFAM" id="SSF88659">
    <property type="entry name" value="Sigma3 and sigma4 domains of RNA polymerase sigma factors"/>
    <property type="match status" value="1"/>
</dbReference>
<protein>
    <submittedName>
        <fullName evidence="8">RNA polymerase sigma-70 factor, ECF subfamily</fullName>
    </submittedName>
</protein>
<dbReference type="Gene3D" id="1.10.10.10">
    <property type="entry name" value="Winged helix-like DNA-binding domain superfamily/Winged helix DNA-binding domain"/>
    <property type="match status" value="1"/>
</dbReference>
<dbReference type="CDD" id="cd06171">
    <property type="entry name" value="Sigma70_r4"/>
    <property type="match status" value="1"/>
</dbReference>
<evidence type="ECO:0000256" key="3">
    <source>
        <dbReference type="ARBA" id="ARBA00023082"/>
    </source>
</evidence>
<gene>
    <name evidence="8" type="ORF">SAMN02745216_00930</name>
</gene>
<dbReference type="InterPro" id="IPR039425">
    <property type="entry name" value="RNA_pol_sigma-70-like"/>
</dbReference>
<feature type="domain" description="RNA polymerase sigma-70 region 2" evidence="6">
    <location>
        <begin position="6"/>
        <end position="70"/>
    </location>
</feature>
<dbReference type="NCBIfam" id="TIGR02937">
    <property type="entry name" value="sigma70-ECF"/>
    <property type="match status" value="1"/>
</dbReference>
<keyword evidence="3" id="KW-0731">Sigma factor</keyword>
<dbReference type="GO" id="GO:0006352">
    <property type="term" value="P:DNA-templated transcription initiation"/>
    <property type="evidence" value="ECO:0007669"/>
    <property type="project" value="InterPro"/>
</dbReference>
<dbReference type="PANTHER" id="PTHR43133:SF52">
    <property type="entry name" value="ECF RNA POLYMERASE SIGMA FACTOR SIGL"/>
    <property type="match status" value="1"/>
</dbReference>
<keyword evidence="9" id="KW-1185">Reference proteome</keyword>
<evidence type="ECO:0000256" key="2">
    <source>
        <dbReference type="ARBA" id="ARBA00023015"/>
    </source>
</evidence>
<evidence type="ECO:0000313" key="9">
    <source>
        <dbReference type="Proteomes" id="UP000183994"/>
    </source>
</evidence>
<sequence length="156" mass="18133">MEFDSFYKEYRSKVFAYLLRMTGCKDLSMDLVQESFTRCLERYAETERPGPLVFTIARNLVYDNHRNQARWDDREAPELEANANPETDFLKKEEIERVLQAMQSLPANEKEALALAASKALTYREIAQVTGVSEANVKVRVHRARKSLRRILEDVT</sequence>